<accession>Q94GB3</accession>
<dbReference type="Pfam" id="PF25372">
    <property type="entry name" value="DUF7885"/>
    <property type="match status" value="2"/>
</dbReference>
<protein>
    <submittedName>
        <fullName evidence="4">Leucine-rich repeats containing protein</fullName>
    </submittedName>
</protein>
<dbReference type="InterPro" id="IPR032675">
    <property type="entry name" value="LRR_dom_sf"/>
</dbReference>
<dbReference type="Gene3D" id="3.80.10.10">
    <property type="entry name" value="Ribonuclease Inhibitor"/>
    <property type="match status" value="3"/>
</dbReference>
<dbReference type="Gene3D" id="1.20.1280.50">
    <property type="match status" value="1"/>
</dbReference>
<dbReference type="PANTHER" id="PTHR13318">
    <property type="entry name" value="PARTNER OF PAIRED, ISOFORM B-RELATED"/>
    <property type="match status" value="1"/>
</dbReference>
<evidence type="ECO:0000313" key="5">
    <source>
        <dbReference type="Proteomes" id="UP000000763"/>
    </source>
</evidence>
<reference evidence="5" key="2">
    <citation type="journal article" date="2008" name="Nucleic Acids Res.">
        <title>The rice annotation project database (RAP-DB): 2008 update.</title>
        <authorList>
            <consortium name="The rice annotation project (RAP)"/>
        </authorList>
    </citation>
    <scope>GENOME REANNOTATION</scope>
    <source>
        <strain evidence="5">cv. Nipponbare</strain>
    </source>
</reference>
<evidence type="ECO:0000259" key="2">
    <source>
        <dbReference type="Pfam" id="PF12937"/>
    </source>
</evidence>
<dbReference type="Pfam" id="PF12937">
    <property type="entry name" value="F-box-like"/>
    <property type="match status" value="1"/>
</dbReference>
<name>Q94GB3_ORYSJ</name>
<dbReference type="InterPro" id="IPR001810">
    <property type="entry name" value="F-box_dom"/>
</dbReference>
<evidence type="ECO:0000259" key="3">
    <source>
        <dbReference type="Pfam" id="PF25372"/>
    </source>
</evidence>
<feature type="domain" description="F-box" evidence="2">
    <location>
        <begin position="11"/>
        <end position="45"/>
    </location>
</feature>
<sequence>MASASGLVNAALPDDLLAEVFRRVAAAGGKADLDSCALVCRRWRGVERASRRAARVPVDGPDGDAVVRCVADRFPGLADVFLDHGLYIAAGASAAAAERSRAQGWDNENPKLDEQHMQCSTLSEDTQKENGSDGVNPTSFTDAGLLHLIEGCKGLEKLTLNWFLHISEKGLVGIANRCRNLQSLALSGGYVQNHGLITLAEGCNLSELKLCGVQELTDEGLVEFVKIRSKSLVSLDISFCNGCITYRSLYAIGTYCHNLEVLSVESKHVNENKGMISVAKGCQYLKSLKMVWLGVGDEALEAIGSSCSALENLSLDNLNKCSDSSHKPARSTKSKKKLDGGRQVVGNEGNLADRSIERVSQNCKMLQHMEINMCHIMESAALEHIGQRCINLLGLTLNSLWIDNNAFLGFGRCCFLLKSVCLANCCKISDEAISHIAQGCKNLRELSIISCPQIGDEALLSVGENCKELRELTLHGLGRLNDTGLATVDQCRFLERLDICGCNQITDYGLTTIIRECHDLVHLNISDTKKIGDTTLAKVGEGFRKLKHLMMLRCDAISDVGLEDIARGCLQLEACGVFRCSQVTPAGVAALAGGSSRLQRIIVEKCKVPEEATGKCRMINDPILISYY</sequence>
<dbReference type="Proteomes" id="UP000000763">
    <property type="component" value="Chromosome 10"/>
</dbReference>
<dbReference type="SUPFAM" id="SSF52047">
    <property type="entry name" value="RNI-like"/>
    <property type="match status" value="2"/>
</dbReference>
<dbReference type="SUPFAM" id="SSF81383">
    <property type="entry name" value="F-box domain"/>
    <property type="match status" value="1"/>
</dbReference>
<feature type="domain" description="F-box/LRR-repeat protein 15-like leucin rich repeat" evidence="3">
    <location>
        <begin position="150"/>
        <end position="242"/>
    </location>
</feature>
<dbReference type="InterPro" id="IPR057207">
    <property type="entry name" value="FBXL15_LRR"/>
</dbReference>
<dbReference type="FunFam" id="1.20.1280.50:FF:000023">
    <property type="entry name" value="F-box/LRR-repeat protein 4"/>
    <property type="match status" value="1"/>
</dbReference>
<dbReference type="SMART" id="SM00367">
    <property type="entry name" value="LRR_CC"/>
    <property type="match status" value="13"/>
</dbReference>
<reference evidence="5" key="1">
    <citation type="journal article" date="2005" name="Nature">
        <title>The map-based sequence of the rice genome.</title>
        <authorList>
            <consortium name="International rice genome sequencing project (IRGSP)"/>
            <person name="Matsumoto T."/>
            <person name="Wu J."/>
            <person name="Kanamori H."/>
            <person name="Katayose Y."/>
            <person name="Fujisawa M."/>
            <person name="Namiki N."/>
            <person name="Mizuno H."/>
            <person name="Yamamoto K."/>
            <person name="Antonio B.A."/>
            <person name="Baba T."/>
            <person name="Sakata K."/>
            <person name="Nagamura Y."/>
            <person name="Aoki H."/>
            <person name="Arikawa K."/>
            <person name="Arita K."/>
            <person name="Bito T."/>
            <person name="Chiden Y."/>
            <person name="Fujitsuka N."/>
            <person name="Fukunaka R."/>
            <person name="Hamada M."/>
            <person name="Harada C."/>
            <person name="Hayashi A."/>
            <person name="Hijishita S."/>
            <person name="Honda M."/>
            <person name="Hosokawa S."/>
            <person name="Ichikawa Y."/>
            <person name="Idonuma A."/>
            <person name="Iijima M."/>
            <person name="Ikeda M."/>
            <person name="Ikeno M."/>
            <person name="Ito K."/>
            <person name="Ito S."/>
            <person name="Ito T."/>
            <person name="Ito Y."/>
            <person name="Ito Y."/>
            <person name="Iwabuchi A."/>
            <person name="Kamiya K."/>
            <person name="Karasawa W."/>
            <person name="Kurita K."/>
            <person name="Katagiri S."/>
            <person name="Kikuta A."/>
            <person name="Kobayashi H."/>
            <person name="Kobayashi N."/>
            <person name="Machita K."/>
            <person name="Maehara T."/>
            <person name="Masukawa M."/>
            <person name="Mizubayashi T."/>
            <person name="Mukai Y."/>
            <person name="Nagasaki H."/>
            <person name="Nagata Y."/>
            <person name="Naito S."/>
            <person name="Nakashima M."/>
            <person name="Nakama Y."/>
            <person name="Nakamichi Y."/>
            <person name="Nakamura M."/>
            <person name="Meguro A."/>
            <person name="Negishi M."/>
            <person name="Ohta I."/>
            <person name="Ohta T."/>
            <person name="Okamoto M."/>
            <person name="Ono N."/>
            <person name="Saji S."/>
            <person name="Sakaguchi M."/>
            <person name="Sakai K."/>
            <person name="Shibata M."/>
            <person name="Shimokawa T."/>
            <person name="Song J."/>
            <person name="Takazaki Y."/>
            <person name="Terasawa K."/>
            <person name="Tsugane M."/>
            <person name="Tsuji K."/>
            <person name="Ueda S."/>
            <person name="Waki K."/>
            <person name="Yamagata H."/>
            <person name="Yamamoto M."/>
            <person name="Yamamoto S."/>
            <person name="Yamane H."/>
            <person name="Yoshiki S."/>
            <person name="Yoshihara R."/>
            <person name="Yukawa K."/>
            <person name="Zhong H."/>
            <person name="Yano M."/>
            <person name="Yuan Q."/>
            <person name="Ouyang S."/>
            <person name="Liu J."/>
            <person name="Jones K.M."/>
            <person name="Gansberger K."/>
            <person name="Moffat K."/>
            <person name="Hill J."/>
            <person name="Bera J."/>
            <person name="Fadrosh D."/>
            <person name="Jin S."/>
            <person name="Johri S."/>
            <person name="Kim M."/>
            <person name="Overton L."/>
            <person name="Reardon M."/>
            <person name="Tsitrin T."/>
            <person name="Vuong H."/>
            <person name="Weaver B."/>
            <person name="Ciecko A."/>
            <person name="Tallon L."/>
            <person name="Jackson J."/>
            <person name="Pai G."/>
            <person name="Aken S.V."/>
            <person name="Utterback T."/>
            <person name="Reidmuller S."/>
            <person name="Feldblyum T."/>
            <person name="Hsiao J."/>
            <person name="Zismann V."/>
            <person name="Iobst S."/>
            <person name="de Vazeille A.R."/>
            <person name="Buell C.R."/>
            <person name="Ying K."/>
            <person name="Li Y."/>
            <person name="Lu T."/>
            <person name="Huang Y."/>
            <person name="Zhao Q."/>
            <person name="Feng Q."/>
            <person name="Zhang L."/>
            <person name="Zhu J."/>
            <person name="Weng Q."/>
            <person name="Mu J."/>
            <person name="Lu Y."/>
            <person name="Fan D."/>
            <person name="Liu Y."/>
            <person name="Guan J."/>
            <person name="Zhang Y."/>
            <person name="Yu S."/>
            <person name="Liu X."/>
            <person name="Zhang Y."/>
            <person name="Hong G."/>
            <person name="Han B."/>
            <person name="Choisne N."/>
            <person name="Demange N."/>
            <person name="Orjeda G."/>
            <person name="Samain S."/>
            <person name="Cattolico L."/>
            <person name="Pelletier E."/>
            <person name="Couloux A."/>
            <person name="Segurens B."/>
            <person name="Wincker P."/>
            <person name="D'Hont A."/>
            <person name="Scarpelli C."/>
            <person name="Weissenbach J."/>
            <person name="Salanoubat M."/>
            <person name="Quetier F."/>
            <person name="Yu Y."/>
            <person name="Kim H.R."/>
            <person name="Rambo T."/>
            <person name="Currie J."/>
            <person name="Collura K."/>
            <person name="Luo M."/>
            <person name="Yang T."/>
            <person name="Ammiraju J.S.S."/>
            <person name="Engler F."/>
            <person name="Soderlund C."/>
            <person name="Wing R.A."/>
            <person name="Palmer L.E."/>
            <person name="de la Bastide M."/>
            <person name="Spiegel L."/>
            <person name="Nascimento L."/>
            <person name="Zutavern T."/>
            <person name="O'Shaughnessy A."/>
            <person name="Dike S."/>
            <person name="Dedhia N."/>
            <person name="Preston R."/>
            <person name="Balija V."/>
            <person name="McCombie W.R."/>
            <person name="Chow T."/>
            <person name="Chen H."/>
            <person name="Chung M."/>
            <person name="Chen C."/>
            <person name="Shaw J."/>
            <person name="Wu H."/>
            <person name="Hsiao K."/>
            <person name="Chao Y."/>
            <person name="Chu M."/>
            <person name="Cheng C."/>
            <person name="Hour A."/>
            <person name="Lee P."/>
            <person name="Lin S."/>
            <person name="Lin Y."/>
            <person name="Liou J."/>
            <person name="Liu S."/>
            <person name="Hsing Y."/>
            <person name="Raghuvanshi S."/>
            <person name="Mohanty A."/>
            <person name="Bharti A.K."/>
            <person name="Gaur A."/>
            <person name="Gupta V."/>
            <person name="Kumar D."/>
            <person name="Ravi V."/>
            <person name="Vij S."/>
            <person name="Kapur A."/>
            <person name="Khurana P."/>
            <person name="Khurana P."/>
            <person name="Khurana J.P."/>
            <person name="Tyagi A.K."/>
            <person name="Gaikwad K."/>
            <person name="Singh A."/>
            <person name="Dalal V."/>
            <person name="Srivastava S."/>
            <person name="Dixit A."/>
            <person name="Pal A.K."/>
            <person name="Ghazi I.A."/>
            <person name="Yadav M."/>
            <person name="Pandit A."/>
            <person name="Bhargava A."/>
            <person name="Sureshbabu K."/>
            <person name="Batra K."/>
            <person name="Sharma T.R."/>
            <person name="Mohapatra T."/>
            <person name="Singh N.K."/>
            <person name="Messing J."/>
            <person name="Nelson A.B."/>
            <person name="Fuks G."/>
            <person name="Kavchok S."/>
            <person name="Keizer G."/>
            <person name="Linton E."/>
            <person name="Llaca V."/>
            <person name="Song R."/>
            <person name="Tanyolac B."/>
            <person name="Young S."/>
            <person name="Ho-Il K."/>
            <person name="Hahn J.H."/>
            <person name="Sangsakoo G."/>
            <person name="Vanavichit A."/>
            <person name="de Mattos Luiz.A.T."/>
            <person name="Zimmer P.D."/>
            <person name="Malone G."/>
            <person name="Dellagostin O."/>
            <person name="de Oliveira A.C."/>
            <person name="Bevan M."/>
            <person name="Bancroft I."/>
            <person name="Minx P."/>
            <person name="Cordum H."/>
            <person name="Wilson R."/>
            <person name="Cheng Z."/>
            <person name="Jin W."/>
            <person name="Jiang J."/>
            <person name="Leong S.A."/>
            <person name="Iwama H."/>
            <person name="Gojobori T."/>
            <person name="Itoh T."/>
            <person name="Niimura Y."/>
            <person name="Fujii Y."/>
            <person name="Habara T."/>
            <person name="Sakai H."/>
            <person name="Sato Y."/>
            <person name="Wilson G."/>
            <person name="Kumar K."/>
            <person name="McCouch S."/>
            <person name="Juretic N."/>
            <person name="Hoen D."/>
            <person name="Wright S."/>
            <person name="Bruskiewich R."/>
            <person name="Bureau T."/>
            <person name="Miyao A."/>
            <person name="Hirochika H."/>
            <person name="Nishikawa T."/>
            <person name="Kadowaki K."/>
            <person name="Sugiura M."/>
            <person name="Burr B."/>
            <person name="Sasaki T."/>
        </authorList>
    </citation>
    <scope>NUCLEOTIDE SEQUENCE [LARGE SCALE GENOMIC DNA]</scope>
    <source>
        <strain evidence="5">cv. Nipponbare</strain>
    </source>
</reference>
<dbReference type="CDD" id="cd22159">
    <property type="entry name" value="F-box_AtTIR1-like"/>
    <property type="match status" value="1"/>
</dbReference>
<proteinExistence type="predicted"/>
<feature type="domain" description="F-box/LRR-repeat protein 15-like leucin rich repeat" evidence="3">
    <location>
        <begin position="413"/>
        <end position="565"/>
    </location>
</feature>
<organism evidence="4 5">
    <name type="scientific">Oryza sativa subsp. japonica</name>
    <name type="common">Rice</name>
    <dbReference type="NCBI Taxonomy" id="39947"/>
    <lineage>
        <taxon>Eukaryota</taxon>
        <taxon>Viridiplantae</taxon>
        <taxon>Streptophyta</taxon>
        <taxon>Embryophyta</taxon>
        <taxon>Tracheophyta</taxon>
        <taxon>Spermatophyta</taxon>
        <taxon>Magnoliopsida</taxon>
        <taxon>Liliopsida</taxon>
        <taxon>Poales</taxon>
        <taxon>Poaceae</taxon>
        <taxon>BOP clade</taxon>
        <taxon>Oryzoideae</taxon>
        <taxon>Oryzeae</taxon>
        <taxon>Oryzinae</taxon>
        <taxon>Oryza</taxon>
        <taxon>Oryza sativa</taxon>
    </lineage>
</organism>
<dbReference type="AlphaFoldDB" id="Q94GB3"/>
<dbReference type="InterPro" id="IPR006553">
    <property type="entry name" value="Leu-rich_rpt_Cys-con_subtyp"/>
</dbReference>
<dbReference type="InterPro" id="IPR036047">
    <property type="entry name" value="F-box-like_dom_sf"/>
</dbReference>
<dbReference type="HOGENOM" id="CLU_016072_3_0_1"/>
<gene>
    <name evidence="4" type="primary">OSJNBb0016M10.11</name>
</gene>
<feature type="region of interest" description="Disordered" evidence="1">
    <location>
        <begin position="321"/>
        <end position="347"/>
    </location>
</feature>
<dbReference type="PANTHER" id="PTHR13318:SF105">
    <property type="entry name" value="F-BOX_LRR-REPEAT PROTEIN 3"/>
    <property type="match status" value="1"/>
</dbReference>
<dbReference type="EMBL" id="AC091665">
    <property type="protein sequence ID" value="AAK91884.1"/>
    <property type="molecule type" value="Genomic_DNA"/>
</dbReference>
<evidence type="ECO:0000256" key="1">
    <source>
        <dbReference type="SAM" id="MobiDB-lite"/>
    </source>
</evidence>
<feature type="compositionally biased region" description="Basic residues" evidence="1">
    <location>
        <begin position="327"/>
        <end position="336"/>
    </location>
</feature>
<evidence type="ECO:0000313" key="4">
    <source>
        <dbReference type="EMBL" id="AAK91884.1"/>
    </source>
</evidence>